<evidence type="ECO:0000313" key="3">
    <source>
        <dbReference type="Proteomes" id="UP000054653"/>
    </source>
</evidence>
<keyword evidence="3" id="KW-1185">Reference proteome</keyword>
<comment type="caution">
    <text evidence="2">The sequence shown here is derived from an EMBL/GenBank/DDBJ whole genome shotgun (WGS) entry which is preliminary data.</text>
</comment>
<proteinExistence type="predicted"/>
<dbReference type="OrthoDB" id="10325732at2759"/>
<accession>A0A0V1DE28</accession>
<dbReference type="AlphaFoldDB" id="A0A0V1DE28"/>
<organism evidence="2 3">
    <name type="scientific">Trichinella britovi</name>
    <name type="common">Parasitic roundworm</name>
    <dbReference type="NCBI Taxonomy" id="45882"/>
    <lineage>
        <taxon>Eukaryota</taxon>
        <taxon>Metazoa</taxon>
        <taxon>Ecdysozoa</taxon>
        <taxon>Nematoda</taxon>
        <taxon>Enoplea</taxon>
        <taxon>Dorylaimia</taxon>
        <taxon>Trichinellida</taxon>
        <taxon>Trichinellidae</taxon>
        <taxon>Trichinella</taxon>
    </lineage>
</organism>
<dbReference type="EMBL" id="JYDI01000362">
    <property type="protein sequence ID" value="KRY45428.1"/>
    <property type="molecule type" value="Genomic_DNA"/>
</dbReference>
<evidence type="ECO:0000313" key="2">
    <source>
        <dbReference type="EMBL" id="KRY59267.1"/>
    </source>
</evidence>
<dbReference type="EMBL" id="JYDI01000014">
    <property type="protein sequence ID" value="KRY59267.1"/>
    <property type="molecule type" value="Genomic_DNA"/>
</dbReference>
<gene>
    <name evidence="1" type="ORF">T03_2436</name>
    <name evidence="2" type="ORF">T03_4314</name>
</gene>
<name>A0A0V1DE28_TRIBR</name>
<reference evidence="2 3" key="1">
    <citation type="submission" date="2015-01" db="EMBL/GenBank/DDBJ databases">
        <title>Evolution of Trichinella species and genotypes.</title>
        <authorList>
            <person name="Korhonen P.K."/>
            <person name="Edoardo P."/>
            <person name="Giuseppe L.R."/>
            <person name="Gasser R.B."/>
        </authorList>
    </citation>
    <scope>NUCLEOTIDE SEQUENCE [LARGE SCALE GENOMIC DNA]</scope>
    <source>
        <strain evidence="2">ISS120</strain>
    </source>
</reference>
<evidence type="ECO:0000313" key="1">
    <source>
        <dbReference type="EMBL" id="KRY45428.1"/>
    </source>
</evidence>
<sequence>MQKESLCCDLVFIANFANFVQAFTFLEKQSETLVDRLHVFDKVIDNIRIIPGIVGEDIKTNIYLKEMKSIAEVLKGKSNAQIIGMNTESAVCFKYAPVTSAESSLVPKNPGSTYDIVQIVVSLYPLCSQRSSIAPPSPLYPPICAAFVTNQQTKKEIKFQAMLLRHFVHAAVPPLHMVVGFTQPHHAHFKVKYWPPKAASAGSTRTRLELTSQHLRLPPFLACLLHNLI</sequence>
<protein>
    <submittedName>
        <fullName evidence="2">Uncharacterized protein</fullName>
    </submittedName>
</protein>
<dbReference type="Proteomes" id="UP000054653">
    <property type="component" value="Unassembled WGS sequence"/>
</dbReference>